<dbReference type="Gene3D" id="1.10.260.40">
    <property type="entry name" value="lambda repressor-like DNA-binding domains"/>
    <property type="match status" value="1"/>
</dbReference>
<feature type="domain" description="Nudix hydrolase" evidence="2">
    <location>
        <begin position="352"/>
        <end position="507"/>
    </location>
</feature>
<dbReference type="EMBL" id="CP035758">
    <property type="protein sequence ID" value="QBD81815.1"/>
    <property type="molecule type" value="Genomic_DNA"/>
</dbReference>
<proteinExistence type="predicted"/>
<organism evidence="3 4">
    <name type="scientific">Ktedonosporobacter rubrisoli</name>
    <dbReference type="NCBI Taxonomy" id="2509675"/>
    <lineage>
        <taxon>Bacteria</taxon>
        <taxon>Bacillati</taxon>
        <taxon>Chloroflexota</taxon>
        <taxon>Ktedonobacteria</taxon>
        <taxon>Ktedonobacterales</taxon>
        <taxon>Ktedonosporobacteraceae</taxon>
        <taxon>Ktedonosporobacter</taxon>
    </lineage>
</organism>
<reference evidence="3 4" key="1">
    <citation type="submission" date="2019-01" db="EMBL/GenBank/DDBJ databases">
        <title>Ktedonosporobacter rubrisoli SCAWS-G2.</title>
        <authorList>
            <person name="Huang Y."/>
            <person name="Yan B."/>
        </authorList>
    </citation>
    <scope>NUCLEOTIDE SEQUENCE [LARGE SCALE GENOMIC DNA]</scope>
    <source>
        <strain evidence="3 4">SCAWS-G2</strain>
    </source>
</reference>
<dbReference type="PROSITE" id="PS51462">
    <property type="entry name" value="NUDIX"/>
    <property type="match status" value="1"/>
</dbReference>
<dbReference type="SUPFAM" id="SSF47413">
    <property type="entry name" value="lambda repressor-like DNA-binding domains"/>
    <property type="match status" value="1"/>
</dbReference>
<dbReference type="InterPro" id="IPR001387">
    <property type="entry name" value="Cro/C1-type_HTH"/>
</dbReference>
<dbReference type="RefSeq" id="WP_129892876.1">
    <property type="nucleotide sequence ID" value="NZ_CP035758.1"/>
</dbReference>
<dbReference type="CDD" id="cd00093">
    <property type="entry name" value="HTH_XRE"/>
    <property type="match status" value="1"/>
</dbReference>
<dbReference type="Pfam" id="PF13560">
    <property type="entry name" value="HTH_31"/>
    <property type="match status" value="1"/>
</dbReference>
<dbReference type="SUPFAM" id="SSF55811">
    <property type="entry name" value="Nudix"/>
    <property type="match status" value="1"/>
</dbReference>
<protein>
    <submittedName>
        <fullName evidence="3">Helix-turn-helix domain-containing protein</fullName>
    </submittedName>
</protein>
<name>A0A4P6K1E9_KTERU</name>
<evidence type="ECO:0000313" key="3">
    <source>
        <dbReference type="EMBL" id="QBD81815.1"/>
    </source>
</evidence>
<dbReference type="OrthoDB" id="135108at2"/>
<dbReference type="KEGG" id="kbs:EPA93_39915"/>
<evidence type="ECO:0000259" key="2">
    <source>
        <dbReference type="PROSITE" id="PS51462"/>
    </source>
</evidence>
<feature type="domain" description="HTH cro/C1-type" evidence="1">
    <location>
        <begin position="8"/>
        <end position="40"/>
    </location>
</feature>
<dbReference type="InterPro" id="IPR010982">
    <property type="entry name" value="Lambda_DNA-bd_dom_sf"/>
</dbReference>
<sequence length="532" mass="60497">MKRYGAFLANLRNSADISQEKIATLVETSKSTISRLENDEIPLPFKGTMRKTVLALAEILCPSQRETERYLEMAGIERELLTESEEIQLGFMGRDMRGVQNEKADLERWEQIYTERLQHLEKLRVAPGISGLPPNMKRKMQEYANILTEIRRRLDRLYNRNNPIDLQATQTTQAHFTVTEEGRLVVGHQYSDGQFNGPLSSNLYALASPNARWLMQHANIERFAVDDCITLTRSRNFEGWAPDDVRTAAINTPLPIPDDLAEIKQKKLSEIEQHFFNSSHYRLVSYSPLLSYREYLEIRLSPIGFYDHYSLSPFFDEPLLTALDGSKISIRQKYGNTALTYSSSDKGTSLIPTPISLQCLVVTSDQQIVLMQRSSSVAFYPGHWSASFEKSMNAPGIDRKGRPSRSDDANFFAGAIRGLEEELGVPPAAVENIKVLSLNVEYLTLSVDVIIMIKVTLTGDEIKSNWILSAWDMDEASQFDLLAADLPSVIDKLFSKRLWHPTSRMRLLQYLFHTYGIDEVARVIKERQGQSS</sequence>
<dbReference type="Proteomes" id="UP000290365">
    <property type="component" value="Chromosome"/>
</dbReference>
<evidence type="ECO:0000259" key="1">
    <source>
        <dbReference type="PROSITE" id="PS50943"/>
    </source>
</evidence>
<accession>A0A4P6K1E9</accession>
<dbReference type="InterPro" id="IPR015797">
    <property type="entry name" value="NUDIX_hydrolase-like_dom_sf"/>
</dbReference>
<keyword evidence="4" id="KW-1185">Reference proteome</keyword>
<gene>
    <name evidence="3" type="ORF">EPA93_39915</name>
</gene>
<dbReference type="InterPro" id="IPR000086">
    <property type="entry name" value="NUDIX_hydrolase_dom"/>
</dbReference>
<dbReference type="PROSITE" id="PS50943">
    <property type="entry name" value="HTH_CROC1"/>
    <property type="match status" value="1"/>
</dbReference>
<evidence type="ECO:0000313" key="4">
    <source>
        <dbReference type="Proteomes" id="UP000290365"/>
    </source>
</evidence>
<dbReference type="AlphaFoldDB" id="A0A4P6K1E9"/>
<dbReference type="Gene3D" id="3.90.79.10">
    <property type="entry name" value="Nucleoside Triphosphate Pyrophosphohydrolase"/>
    <property type="match status" value="1"/>
</dbReference>
<dbReference type="GO" id="GO:0003677">
    <property type="term" value="F:DNA binding"/>
    <property type="evidence" value="ECO:0007669"/>
    <property type="project" value="InterPro"/>
</dbReference>